<dbReference type="EMBL" id="MRWQ01000010">
    <property type="protein sequence ID" value="OKL36056.1"/>
    <property type="molecule type" value="Genomic_DNA"/>
</dbReference>
<dbReference type="STRING" id="1714354.BLL40_12050"/>
<dbReference type="SUPFAM" id="SSF52091">
    <property type="entry name" value="SpoIIaa-like"/>
    <property type="match status" value="1"/>
</dbReference>
<organism evidence="3 4">
    <name type="scientific">Domibacillus mangrovi</name>
    <dbReference type="NCBI Taxonomy" id="1714354"/>
    <lineage>
        <taxon>Bacteria</taxon>
        <taxon>Bacillati</taxon>
        <taxon>Bacillota</taxon>
        <taxon>Bacilli</taxon>
        <taxon>Bacillales</taxon>
        <taxon>Bacillaceae</taxon>
        <taxon>Domibacillus</taxon>
    </lineage>
</organism>
<name>A0A1Q5P1I1_9BACI</name>
<dbReference type="InterPro" id="IPR036513">
    <property type="entry name" value="STAS_dom_sf"/>
</dbReference>
<evidence type="ECO:0000313" key="3">
    <source>
        <dbReference type="EMBL" id="OKL36056.1"/>
    </source>
</evidence>
<dbReference type="InterPro" id="IPR051932">
    <property type="entry name" value="Bact_StressResp_Reg"/>
</dbReference>
<dbReference type="InterPro" id="IPR024096">
    <property type="entry name" value="NO_sig/Golgi_transp_ligand-bd"/>
</dbReference>
<dbReference type="PANTHER" id="PTHR33745">
    <property type="entry name" value="RSBT ANTAGONIST PROTEIN RSBS-RELATED"/>
    <property type="match status" value="1"/>
</dbReference>
<gene>
    <name evidence="3" type="ORF">BLL40_12050</name>
</gene>
<sequence length="348" mass="39275">MLLKEREFNQEIENTNFHWILDEGLFQFDDEDVVLFWTKSELKTFIDTIEEVTGAESVRVVLETAGYRAGKIISSFYAKGGKSMQEVLESLPNVYTATGWGAMEYKNLCLEEKRATLSIRNDWESKVVQAQGKQESGTFIGGHWAGIFTGLFGETMWYKITQYSTSEAGSYKEVELFPSPMTPNENIREYIQSQEQQTIMQLEAMVENRTMELKTMIRELSSPIIPVLDGILVTPIMGRFDQERSDDLIEKVLQAIMDHKAKMLILDVTGIQAMDALILSTLEKLTQSIQLIGAVPMVAGISPELAMEMASKGIYLKGLKCFATLKHAVHYANALDGMHIIKKEDESL</sequence>
<evidence type="ECO:0000259" key="2">
    <source>
        <dbReference type="PROSITE" id="PS50801"/>
    </source>
</evidence>
<dbReference type="Gene3D" id="3.30.750.24">
    <property type="entry name" value="STAS domain"/>
    <property type="match status" value="1"/>
</dbReference>
<proteinExistence type="predicted"/>
<dbReference type="PROSITE" id="PS50801">
    <property type="entry name" value="STAS"/>
    <property type="match status" value="1"/>
</dbReference>
<feature type="domain" description="STAS" evidence="2">
    <location>
        <begin position="221"/>
        <end position="332"/>
    </location>
</feature>
<dbReference type="Gene3D" id="3.30.1380.20">
    <property type="entry name" value="Trafficking protein particle complex subunit 3"/>
    <property type="match status" value="1"/>
</dbReference>
<evidence type="ECO:0000256" key="1">
    <source>
        <dbReference type="ARBA" id="ARBA00022553"/>
    </source>
</evidence>
<protein>
    <recommendedName>
        <fullName evidence="2">STAS domain-containing protein</fullName>
    </recommendedName>
</protein>
<reference evidence="3 4" key="1">
    <citation type="submission" date="2016-12" db="EMBL/GenBank/DDBJ databases">
        <title>Domibacillus sp. SAOS 44 whole genome sequencing.</title>
        <authorList>
            <person name="Verma A."/>
            <person name="Krishnamurthi S."/>
        </authorList>
    </citation>
    <scope>NUCLEOTIDE SEQUENCE [LARGE SCALE GENOMIC DNA]</scope>
    <source>
        <strain evidence="3 4">SAOS 44</strain>
    </source>
</reference>
<dbReference type="Proteomes" id="UP000186524">
    <property type="component" value="Unassembled WGS sequence"/>
</dbReference>
<comment type="caution">
    <text evidence="3">The sequence shown here is derived from an EMBL/GenBank/DDBJ whole genome shotgun (WGS) entry which is preliminary data.</text>
</comment>
<evidence type="ECO:0000313" key="4">
    <source>
        <dbReference type="Proteomes" id="UP000186524"/>
    </source>
</evidence>
<dbReference type="SUPFAM" id="SSF111126">
    <property type="entry name" value="Ligand-binding domain in the NO signalling and Golgi transport"/>
    <property type="match status" value="1"/>
</dbReference>
<keyword evidence="1" id="KW-0597">Phosphoprotein</keyword>
<dbReference type="InterPro" id="IPR002645">
    <property type="entry name" value="STAS_dom"/>
</dbReference>
<dbReference type="AlphaFoldDB" id="A0A1Q5P1I1"/>
<dbReference type="Pfam" id="PF01740">
    <property type="entry name" value="STAS"/>
    <property type="match status" value="1"/>
</dbReference>
<dbReference type="PANTHER" id="PTHR33745:SF3">
    <property type="entry name" value="RSBT CO-ANTAGONIST PROTEIN RSBRC"/>
    <property type="match status" value="1"/>
</dbReference>
<accession>A0A1Q5P1I1</accession>
<keyword evidence="4" id="KW-1185">Reference proteome</keyword>
<dbReference type="CDD" id="cd07041">
    <property type="entry name" value="STAS_RsbR_RsbS_like"/>
    <property type="match status" value="1"/>
</dbReference>